<dbReference type="InterPro" id="IPR050345">
    <property type="entry name" value="Aliph_Amidase/BUP"/>
</dbReference>
<keyword evidence="1" id="KW-0378">Hydrolase</keyword>
<gene>
    <name evidence="3" type="ORF">S06H3_65362</name>
</gene>
<dbReference type="GO" id="GO:0016811">
    <property type="term" value="F:hydrolase activity, acting on carbon-nitrogen (but not peptide) bonds, in linear amides"/>
    <property type="evidence" value="ECO:0007669"/>
    <property type="project" value="UniProtKB-ARBA"/>
</dbReference>
<dbReference type="Pfam" id="PF00795">
    <property type="entry name" value="CN_hydrolase"/>
    <property type="match status" value="1"/>
</dbReference>
<accession>X1QI69</accession>
<dbReference type="PANTHER" id="PTHR43674">
    <property type="entry name" value="NITRILASE C965.09-RELATED"/>
    <property type="match status" value="1"/>
</dbReference>
<dbReference type="InterPro" id="IPR036526">
    <property type="entry name" value="C-N_Hydrolase_sf"/>
</dbReference>
<feature type="non-terminal residue" evidence="3">
    <location>
        <position position="97"/>
    </location>
</feature>
<dbReference type="EMBL" id="BARV01043983">
    <property type="protein sequence ID" value="GAI67943.1"/>
    <property type="molecule type" value="Genomic_DNA"/>
</dbReference>
<evidence type="ECO:0000259" key="2">
    <source>
        <dbReference type="PROSITE" id="PS50263"/>
    </source>
</evidence>
<feature type="domain" description="CN hydrolase" evidence="2">
    <location>
        <begin position="1"/>
        <end position="97"/>
    </location>
</feature>
<dbReference type="PANTHER" id="PTHR43674:SF2">
    <property type="entry name" value="BETA-UREIDOPROPIONASE"/>
    <property type="match status" value="1"/>
</dbReference>
<comment type="caution">
    <text evidence="3">The sequence shown here is derived from an EMBL/GenBank/DDBJ whole genome shotgun (WGS) entry which is preliminary data.</text>
</comment>
<sequence length="97" mass="11275">SPEERRKKFYISASIIDGKGRVIGKYDKTHPTRAEKKKLQVTPGNKYPVFKTDIGRIGVMICYDCYFPEVARILTLKGAEIIFYPALQRHFPETYFE</sequence>
<evidence type="ECO:0000256" key="1">
    <source>
        <dbReference type="ARBA" id="ARBA00022801"/>
    </source>
</evidence>
<dbReference type="PROSITE" id="PS50263">
    <property type="entry name" value="CN_HYDROLASE"/>
    <property type="match status" value="1"/>
</dbReference>
<protein>
    <recommendedName>
        <fullName evidence="2">CN hydrolase domain-containing protein</fullName>
    </recommendedName>
</protein>
<dbReference type="AlphaFoldDB" id="X1QI69"/>
<dbReference type="InterPro" id="IPR003010">
    <property type="entry name" value="C-N_Hydrolase"/>
</dbReference>
<evidence type="ECO:0000313" key="3">
    <source>
        <dbReference type="EMBL" id="GAI67943.1"/>
    </source>
</evidence>
<reference evidence="3" key="1">
    <citation type="journal article" date="2014" name="Front. Microbiol.">
        <title>High frequency of phylogenetically diverse reductive dehalogenase-homologous genes in deep subseafloor sedimentary metagenomes.</title>
        <authorList>
            <person name="Kawai M."/>
            <person name="Futagami T."/>
            <person name="Toyoda A."/>
            <person name="Takaki Y."/>
            <person name="Nishi S."/>
            <person name="Hori S."/>
            <person name="Arai W."/>
            <person name="Tsubouchi T."/>
            <person name="Morono Y."/>
            <person name="Uchiyama I."/>
            <person name="Ito T."/>
            <person name="Fujiyama A."/>
            <person name="Inagaki F."/>
            <person name="Takami H."/>
        </authorList>
    </citation>
    <scope>NUCLEOTIDE SEQUENCE</scope>
    <source>
        <strain evidence="3">Expedition CK06-06</strain>
    </source>
</reference>
<organism evidence="3">
    <name type="scientific">marine sediment metagenome</name>
    <dbReference type="NCBI Taxonomy" id="412755"/>
    <lineage>
        <taxon>unclassified sequences</taxon>
        <taxon>metagenomes</taxon>
        <taxon>ecological metagenomes</taxon>
    </lineage>
</organism>
<name>X1QI69_9ZZZZ</name>
<feature type="non-terminal residue" evidence="3">
    <location>
        <position position="1"/>
    </location>
</feature>
<proteinExistence type="predicted"/>
<dbReference type="CDD" id="cd07197">
    <property type="entry name" value="nitrilase"/>
    <property type="match status" value="1"/>
</dbReference>
<dbReference type="SUPFAM" id="SSF56317">
    <property type="entry name" value="Carbon-nitrogen hydrolase"/>
    <property type="match status" value="1"/>
</dbReference>
<dbReference type="Gene3D" id="3.60.110.10">
    <property type="entry name" value="Carbon-nitrogen hydrolase"/>
    <property type="match status" value="1"/>
</dbReference>